<reference evidence="2" key="1">
    <citation type="submission" date="2016-10" db="EMBL/GenBank/DDBJ databases">
        <authorList>
            <person name="Varghese N."/>
            <person name="Submissions S."/>
        </authorList>
    </citation>
    <scope>NUCLEOTIDE SEQUENCE [LARGE SCALE GENOMIC DNA]</scope>
    <source>
        <strain evidence="2">DSM 24729</strain>
    </source>
</reference>
<evidence type="ECO:0008006" key="3">
    <source>
        <dbReference type="Google" id="ProtNLM"/>
    </source>
</evidence>
<keyword evidence="2" id="KW-1185">Reference proteome</keyword>
<protein>
    <recommendedName>
        <fullName evidence="3">SpoIIAA-like</fullName>
    </recommendedName>
</protein>
<sequence length="133" mass="15331">MTSQLNRTLIKRYQLTIGTFYFYENYVVSEVNEGIALSFETSQEAIQLGKEHYGKHTPFVFISNRVNSYSFNPTSHFKTVPIFPNLKGFAVVVYDSINKEIAEMEQTFVHKPVHIFDDLSDAITWAEKLIIAD</sequence>
<evidence type="ECO:0000313" key="1">
    <source>
        <dbReference type="EMBL" id="SDE50476.1"/>
    </source>
</evidence>
<organism evidence="1 2">
    <name type="scientific">Cellulophaga baltica</name>
    <dbReference type="NCBI Taxonomy" id="76594"/>
    <lineage>
        <taxon>Bacteria</taxon>
        <taxon>Pseudomonadati</taxon>
        <taxon>Bacteroidota</taxon>
        <taxon>Flavobacteriia</taxon>
        <taxon>Flavobacteriales</taxon>
        <taxon>Flavobacteriaceae</taxon>
        <taxon>Cellulophaga</taxon>
    </lineage>
</organism>
<dbReference type="EMBL" id="FNBD01000001">
    <property type="protein sequence ID" value="SDE50476.1"/>
    <property type="molecule type" value="Genomic_DNA"/>
</dbReference>
<name>A0A1G7DHE8_9FLAO</name>
<dbReference type="eggNOG" id="ENOG5030ZN3">
    <property type="taxonomic scope" value="Bacteria"/>
</dbReference>
<accession>A0A1G7DHE8</accession>
<gene>
    <name evidence="1" type="ORF">SAMN04487992_101546</name>
</gene>
<dbReference type="Proteomes" id="UP000182114">
    <property type="component" value="Unassembled WGS sequence"/>
</dbReference>
<evidence type="ECO:0000313" key="2">
    <source>
        <dbReference type="Proteomes" id="UP000182114"/>
    </source>
</evidence>
<dbReference type="AlphaFoldDB" id="A0A1G7DHE8"/>
<dbReference type="GeneID" id="78060311"/>
<dbReference type="RefSeq" id="WP_024482139.1">
    <property type="nucleotide sequence ID" value="NZ_CANLMK010000001.1"/>
</dbReference>
<proteinExistence type="predicted"/>